<dbReference type="Gene3D" id="1.10.10.10">
    <property type="entry name" value="Winged helix-like DNA-binding domain superfamily/Winged helix DNA-binding domain"/>
    <property type="match status" value="1"/>
</dbReference>
<dbReference type="Proteomes" id="UP001055940">
    <property type="component" value="Chromosome"/>
</dbReference>
<dbReference type="Pfam" id="PF01638">
    <property type="entry name" value="HxlR"/>
    <property type="match status" value="1"/>
</dbReference>
<proteinExistence type="predicted"/>
<evidence type="ECO:0000256" key="1">
    <source>
        <dbReference type="ARBA" id="ARBA00023015"/>
    </source>
</evidence>
<dbReference type="PROSITE" id="PS51118">
    <property type="entry name" value="HTH_HXLR"/>
    <property type="match status" value="1"/>
</dbReference>
<dbReference type="InterPro" id="IPR036388">
    <property type="entry name" value="WH-like_DNA-bd_sf"/>
</dbReference>
<dbReference type="InterPro" id="IPR036390">
    <property type="entry name" value="WH_DNA-bd_sf"/>
</dbReference>
<evidence type="ECO:0000313" key="6">
    <source>
        <dbReference type="EMBL" id="USY17347.1"/>
    </source>
</evidence>
<feature type="region of interest" description="Disordered" evidence="4">
    <location>
        <begin position="1"/>
        <end position="30"/>
    </location>
</feature>
<dbReference type="PANTHER" id="PTHR33204:SF37">
    <property type="entry name" value="HTH-TYPE TRANSCRIPTIONAL REGULATOR YODB"/>
    <property type="match status" value="1"/>
</dbReference>
<sequence>MSPSASKDTGKNTKDAAAGPAPLPRIGGRRLPAGCPQRALLSDVTSKWGILVLVALSEGPRRWSDLRHGIDGISEKMLAQTLRALEADGLLFRDARPVVPPYVEYGLTSDGREVTALLLPLLDWVEGHASQGRSTIFRGKPNPD</sequence>
<dbReference type="PANTHER" id="PTHR33204">
    <property type="entry name" value="TRANSCRIPTIONAL REGULATOR, MARR FAMILY"/>
    <property type="match status" value="1"/>
</dbReference>
<keyword evidence="1" id="KW-0805">Transcription regulation</keyword>
<evidence type="ECO:0000256" key="3">
    <source>
        <dbReference type="ARBA" id="ARBA00023163"/>
    </source>
</evidence>
<dbReference type="RefSeq" id="WP_254416922.1">
    <property type="nucleotide sequence ID" value="NZ_BAAAJB010000074.1"/>
</dbReference>
<organism evidence="6 7">
    <name type="scientific">Nocardiopsis exhalans</name>
    <dbReference type="NCBI Taxonomy" id="163604"/>
    <lineage>
        <taxon>Bacteria</taxon>
        <taxon>Bacillati</taxon>
        <taxon>Actinomycetota</taxon>
        <taxon>Actinomycetes</taxon>
        <taxon>Streptosporangiales</taxon>
        <taxon>Nocardiopsidaceae</taxon>
        <taxon>Nocardiopsis</taxon>
    </lineage>
</organism>
<gene>
    <name evidence="6" type="ORF">NE857_18525</name>
</gene>
<dbReference type="EMBL" id="CP099837">
    <property type="protein sequence ID" value="USY17347.1"/>
    <property type="molecule type" value="Genomic_DNA"/>
</dbReference>
<dbReference type="InterPro" id="IPR002577">
    <property type="entry name" value="HTH_HxlR"/>
</dbReference>
<evidence type="ECO:0000256" key="4">
    <source>
        <dbReference type="SAM" id="MobiDB-lite"/>
    </source>
</evidence>
<name>A0ABY5D0D5_9ACTN</name>
<dbReference type="SUPFAM" id="SSF46785">
    <property type="entry name" value="Winged helix' DNA-binding domain"/>
    <property type="match status" value="1"/>
</dbReference>
<keyword evidence="2" id="KW-0238">DNA-binding</keyword>
<evidence type="ECO:0000259" key="5">
    <source>
        <dbReference type="PROSITE" id="PS51118"/>
    </source>
</evidence>
<feature type="domain" description="HTH hxlR-type" evidence="5">
    <location>
        <begin position="35"/>
        <end position="133"/>
    </location>
</feature>
<keyword evidence="3" id="KW-0804">Transcription</keyword>
<reference evidence="6" key="1">
    <citation type="submission" date="2022-06" db="EMBL/GenBank/DDBJ databases">
        <authorList>
            <person name="Ping M."/>
        </authorList>
    </citation>
    <scope>NUCLEOTIDE SEQUENCE</scope>
    <source>
        <strain evidence="6">JCM11759T</strain>
    </source>
</reference>
<evidence type="ECO:0000313" key="7">
    <source>
        <dbReference type="Proteomes" id="UP001055940"/>
    </source>
</evidence>
<accession>A0ABY5D0D5</accession>
<keyword evidence="7" id="KW-1185">Reference proteome</keyword>
<protein>
    <submittedName>
        <fullName evidence="6">Winged helix-turn-helix transcriptional regulator</fullName>
    </submittedName>
</protein>
<evidence type="ECO:0000256" key="2">
    <source>
        <dbReference type="ARBA" id="ARBA00023125"/>
    </source>
</evidence>